<sequence>MSSGFTTVELKPNLGFVVKSSTTTPFVLRRSSTSEPRTSNLLEPVDPPPAGPPSLSPQAPKSSSTSHGTCTSPAPSWPEEGGYYVPVALSPPPKALVFDAVFHTSLKGRATRNEALKASVIGTPNLASKGALAPRRVQIPSALFAAASSAASDAPDVPDALNITGTGIGTAGKAKGKKLIEEVEVEVPPNSKRELKGEAKNGSAKAKAKTNVKGILKPAPAPAKDAGPTTPRWSWAKAGTRIKITIAVPLLTHAHIPSATLDLEPRRILLAVPGLYALDVPLDAPDAELVAASAQLDSDGTTAAAAGGGGWETGALGLKRARDLDVEGARAEWRVEEGCLVVLRNEITPYSRAAYTLHSVCTPHQISAIRALCIGYMVHTIPTATTPGTALTTTVSTVAGTLNCCETGPSHPAGSASAMDAAGRVMLDGDARLLRCTLCGAESGSVWMATRGYHQHMRCPKYCITCW</sequence>
<proteinExistence type="predicted"/>
<feature type="compositionally biased region" description="Polar residues" evidence="1">
    <location>
        <begin position="25"/>
        <end position="41"/>
    </location>
</feature>
<dbReference type="OrthoDB" id="5135119at2759"/>
<dbReference type="Proteomes" id="UP000076532">
    <property type="component" value="Unassembled WGS sequence"/>
</dbReference>
<reference evidence="2 3" key="1">
    <citation type="journal article" date="2016" name="Mol. Biol. Evol.">
        <title>Comparative Genomics of Early-Diverging Mushroom-Forming Fungi Provides Insights into the Origins of Lignocellulose Decay Capabilities.</title>
        <authorList>
            <person name="Nagy L.G."/>
            <person name="Riley R."/>
            <person name="Tritt A."/>
            <person name="Adam C."/>
            <person name="Daum C."/>
            <person name="Floudas D."/>
            <person name="Sun H."/>
            <person name="Yadav J.S."/>
            <person name="Pangilinan J."/>
            <person name="Larsson K.H."/>
            <person name="Matsuura K."/>
            <person name="Barry K."/>
            <person name="Labutti K."/>
            <person name="Kuo R."/>
            <person name="Ohm R.A."/>
            <person name="Bhattacharya S.S."/>
            <person name="Shirouzu T."/>
            <person name="Yoshinaga Y."/>
            <person name="Martin F.M."/>
            <person name="Grigoriev I.V."/>
            <person name="Hibbett D.S."/>
        </authorList>
    </citation>
    <scope>NUCLEOTIDE SEQUENCE [LARGE SCALE GENOMIC DNA]</scope>
    <source>
        <strain evidence="2 3">CBS 109695</strain>
    </source>
</reference>
<accession>A0A167X6J1</accession>
<dbReference type="AlphaFoldDB" id="A0A167X6J1"/>
<protein>
    <submittedName>
        <fullName evidence="2">Uncharacterized protein</fullName>
    </submittedName>
</protein>
<evidence type="ECO:0000256" key="1">
    <source>
        <dbReference type="SAM" id="MobiDB-lite"/>
    </source>
</evidence>
<organism evidence="2 3">
    <name type="scientific">Athelia psychrophila</name>
    <dbReference type="NCBI Taxonomy" id="1759441"/>
    <lineage>
        <taxon>Eukaryota</taxon>
        <taxon>Fungi</taxon>
        <taxon>Dikarya</taxon>
        <taxon>Basidiomycota</taxon>
        <taxon>Agaricomycotina</taxon>
        <taxon>Agaricomycetes</taxon>
        <taxon>Agaricomycetidae</taxon>
        <taxon>Atheliales</taxon>
        <taxon>Atheliaceae</taxon>
        <taxon>Athelia</taxon>
    </lineage>
</organism>
<feature type="compositionally biased region" description="Polar residues" evidence="1">
    <location>
        <begin position="61"/>
        <end position="74"/>
    </location>
</feature>
<evidence type="ECO:0000313" key="3">
    <source>
        <dbReference type="Proteomes" id="UP000076532"/>
    </source>
</evidence>
<keyword evidence="3" id="KW-1185">Reference proteome</keyword>
<name>A0A167X6J1_9AGAM</name>
<feature type="region of interest" description="Disordered" evidence="1">
    <location>
        <begin position="25"/>
        <end position="75"/>
    </location>
</feature>
<dbReference type="STRING" id="436010.A0A167X6J1"/>
<feature type="compositionally biased region" description="Pro residues" evidence="1">
    <location>
        <begin position="45"/>
        <end position="55"/>
    </location>
</feature>
<evidence type="ECO:0000313" key="2">
    <source>
        <dbReference type="EMBL" id="KZP06876.1"/>
    </source>
</evidence>
<gene>
    <name evidence="2" type="ORF">FIBSPDRAFT_1053285</name>
</gene>
<dbReference type="EMBL" id="KV417770">
    <property type="protein sequence ID" value="KZP06876.1"/>
    <property type="molecule type" value="Genomic_DNA"/>
</dbReference>